<organism evidence="5">
    <name type="scientific">Taenia asiatica</name>
    <name type="common">Asian tapeworm</name>
    <dbReference type="NCBI Taxonomy" id="60517"/>
    <lineage>
        <taxon>Eukaryota</taxon>
        <taxon>Metazoa</taxon>
        <taxon>Spiralia</taxon>
        <taxon>Lophotrochozoa</taxon>
        <taxon>Platyhelminthes</taxon>
        <taxon>Cestoda</taxon>
        <taxon>Eucestoda</taxon>
        <taxon>Cyclophyllidea</taxon>
        <taxon>Taeniidae</taxon>
        <taxon>Taenia</taxon>
    </lineage>
</organism>
<dbReference type="PANTHER" id="PTHR15904">
    <property type="entry name" value="FAM13"/>
    <property type="match status" value="1"/>
</dbReference>
<gene>
    <name evidence="3" type="ORF">TASK_LOCUS2074</name>
</gene>
<dbReference type="Pfam" id="PF00620">
    <property type="entry name" value="RhoGAP"/>
    <property type="match status" value="1"/>
</dbReference>
<dbReference type="Proteomes" id="UP000282613">
    <property type="component" value="Unassembled WGS sequence"/>
</dbReference>
<dbReference type="GO" id="GO:0007165">
    <property type="term" value="P:signal transduction"/>
    <property type="evidence" value="ECO:0007669"/>
    <property type="project" value="InterPro"/>
</dbReference>
<evidence type="ECO:0000313" key="4">
    <source>
        <dbReference type="Proteomes" id="UP000282613"/>
    </source>
</evidence>
<dbReference type="OrthoDB" id="185175at2759"/>
<dbReference type="CDD" id="cd00159">
    <property type="entry name" value="RhoGAP"/>
    <property type="match status" value="1"/>
</dbReference>
<protein>
    <submittedName>
        <fullName evidence="5">Rho-GAP domain-containing protein</fullName>
    </submittedName>
</protein>
<dbReference type="PANTHER" id="PTHR15904:SF17">
    <property type="entry name" value="RHO-GAP DOMAIN-CONTAINING PROTEIN"/>
    <property type="match status" value="1"/>
</dbReference>
<dbReference type="STRING" id="60517.A0A0R3VXC9"/>
<reference evidence="3 4" key="2">
    <citation type="submission" date="2018-11" db="EMBL/GenBank/DDBJ databases">
        <authorList>
            <consortium name="Pathogen Informatics"/>
        </authorList>
    </citation>
    <scope>NUCLEOTIDE SEQUENCE [LARGE SCALE GENOMIC DNA]</scope>
</reference>
<dbReference type="InterPro" id="IPR000198">
    <property type="entry name" value="RhoGAP_dom"/>
</dbReference>
<feature type="region of interest" description="Disordered" evidence="1">
    <location>
        <begin position="274"/>
        <end position="308"/>
    </location>
</feature>
<proteinExistence type="predicted"/>
<sequence length="308" mass="34718">MEKFIRHFNTNPPNIGSVVKGRANGFSSTASRCFGVRLDELCARDGQSVPLIMIQLCAFLRALGGLYAEGVFRINGNSRVIENLRNAADSSMSTEDGDLFLAHLERYGDIHSVASLIKLFLRELPIGLVPPSHTKELLENYNIHAEDSLVAIERIIHSLPPSNFRLLEYLCCFLRQVMQYQNRNKMNSTSIGIIFGPNVFRIPRESEGLTSQSTINHIMSVLVERSDILFARRSLLEVPLRPMGRKDHSGVDMSLNRLPDREEVAGGMLIEGHRRPSVNYRPRPHCSHSSRSPPLDTEHVRDPFTSEM</sequence>
<dbReference type="PROSITE" id="PS50238">
    <property type="entry name" value="RHOGAP"/>
    <property type="match status" value="1"/>
</dbReference>
<keyword evidence="4" id="KW-1185">Reference proteome</keyword>
<accession>A0A0R3VXC9</accession>
<evidence type="ECO:0000259" key="2">
    <source>
        <dbReference type="PROSITE" id="PS50238"/>
    </source>
</evidence>
<evidence type="ECO:0000313" key="5">
    <source>
        <dbReference type="WBParaSite" id="TASK_0000207301-mRNA-1"/>
    </source>
</evidence>
<feature type="domain" description="Rho-GAP" evidence="2">
    <location>
        <begin position="36"/>
        <end position="230"/>
    </location>
</feature>
<evidence type="ECO:0000256" key="1">
    <source>
        <dbReference type="SAM" id="MobiDB-lite"/>
    </source>
</evidence>
<dbReference type="SMART" id="SM00324">
    <property type="entry name" value="RhoGAP"/>
    <property type="match status" value="1"/>
</dbReference>
<dbReference type="Gene3D" id="1.10.555.10">
    <property type="entry name" value="Rho GTPase activation protein"/>
    <property type="match status" value="1"/>
</dbReference>
<dbReference type="InterPro" id="IPR039102">
    <property type="entry name" value="FAM13"/>
</dbReference>
<dbReference type="AlphaFoldDB" id="A0A0R3VXC9"/>
<evidence type="ECO:0000313" key="3">
    <source>
        <dbReference type="EMBL" id="VDK24268.1"/>
    </source>
</evidence>
<dbReference type="InterPro" id="IPR008936">
    <property type="entry name" value="Rho_GTPase_activation_prot"/>
</dbReference>
<reference evidence="5" key="1">
    <citation type="submission" date="2017-02" db="UniProtKB">
        <authorList>
            <consortium name="WormBaseParasite"/>
        </authorList>
    </citation>
    <scope>IDENTIFICATION</scope>
</reference>
<dbReference type="SUPFAM" id="SSF48350">
    <property type="entry name" value="GTPase activation domain, GAP"/>
    <property type="match status" value="1"/>
</dbReference>
<dbReference type="WBParaSite" id="TASK_0000207301-mRNA-1">
    <property type="protein sequence ID" value="TASK_0000207301-mRNA-1"/>
    <property type="gene ID" value="TASK_0000207301"/>
</dbReference>
<dbReference type="EMBL" id="UYRS01000953">
    <property type="protein sequence ID" value="VDK24268.1"/>
    <property type="molecule type" value="Genomic_DNA"/>
</dbReference>
<name>A0A0R3VXC9_TAEAS</name>
<feature type="compositionally biased region" description="Basic and acidic residues" evidence="1">
    <location>
        <begin position="296"/>
        <end position="308"/>
    </location>
</feature>